<dbReference type="Proteomes" id="UP000654401">
    <property type="component" value="Unassembled WGS sequence"/>
</dbReference>
<sequence>MNSSIQSAVKKSLSTVFAGVIILYTGAASPFGFDFGDSFNEGMDFDKGSDLDMGGSKMNWETPDNSFDTGSTGTGSGFSWGSGSRNSGPSWGFRKTPPPAYWGYPNPYTQPYAPRGYAPRYMPPPQYGWPRAPRVQKRPPAPAAPVTDNPKEGSNR</sequence>
<protein>
    <submittedName>
        <fullName evidence="2">Uncharacterized protein</fullName>
    </submittedName>
</protein>
<reference evidence="2 3" key="1">
    <citation type="submission" date="2020-08" db="EMBL/GenBank/DDBJ databases">
        <title>Bridging the membrane lipid divide: bacteria of the FCB group superphylum have the potential to synthesize archaeal ether lipids.</title>
        <authorList>
            <person name="Villanueva L."/>
            <person name="Von Meijenfeldt F.A.B."/>
            <person name="Westbye A.B."/>
            <person name="Yadav S."/>
            <person name="Hopmans E.C."/>
            <person name="Dutilh B.E."/>
            <person name="Sinninghe Damste J.S."/>
        </authorList>
    </citation>
    <scope>NUCLEOTIDE SEQUENCE [LARGE SCALE GENOMIC DNA]</scope>
    <source>
        <strain evidence="2">NIOZ-UU100</strain>
    </source>
</reference>
<feature type="region of interest" description="Disordered" evidence="1">
    <location>
        <begin position="54"/>
        <end position="96"/>
    </location>
</feature>
<dbReference type="AlphaFoldDB" id="A0A8J6NYQ2"/>
<organism evidence="2 3">
    <name type="scientific">Candidatus Thiopontia autotrophica</name>
    <dbReference type="NCBI Taxonomy" id="2841688"/>
    <lineage>
        <taxon>Bacteria</taxon>
        <taxon>Pseudomonadati</taxon>
        <taxon>Pseudomonadota</taxon>
        <taxon>Gammaproteobacteria</taxon>
        <taxon>Candidatus Thiopontia</taxon>
    </lineage>
</organism>
<feature type="region of interest" description="Disordered" evidence="1">
    <location>
        <begin position="113"/>
        <end position="156"/>
    </location>
</feature>
<proteinExistence type="predicted"/>
<accession>A0A8J6NYQ2</accession>
<gene>
    <name evidence="2" type="ORF">H8D24_07215</name>
</gene>
<evidence type="ECO:0000313" key="2">
    <source>
        <dbReference type="EMBL" id="MBC8520179.1"/>
    </source>
</evidence>
<dbReference type="EMBL" id="JACNFK010000034">
    <property type="protein sequence ID" value="MBC8520179.1"/>
    <property type="molecule type" value="Genomic_DNA"/>
</dbReference>
<evidence type="ECO:0000256" key="1">
    <source>
        <dbReference type="SAM" id="MobiDB-lite"/>
    </source>
</evidence>
<name>A0A8J6NYQ2_9GAMM</name>
<evidence type="ECO:0000313" key="3">
    <source>
        <dbReference type="Proteomes" id="UP000654401"/>
    </source>
</evidence>
<comment type="caution">
    <text evidence="2">The sequence shown here is derived from an EMBL/GenBank/DDBJ whole genome shotgun (WGS) entry which is preliminary data.</text>
</comment>